<feature type="region of interest" description="Disordered" evidence="1">
    <location>
        <begin position="1"/>
        <end position="24"/>
    </location>
</feature>
<name>A0A6J6R3L2_9ZZZZ</name>
<dbReference type="EMBL" id="CAEZXS010000282">
    <property type="protein sequence ID" value="CAB4716543.1"/>
    <property type="molecule type" value="Genomic_DNA"/>
</dbReference>
<evidence type="ECO:0000256" key="1">
    <source>
        <dbReference type="SAM" id="MobiDB-lite"/>
    </source>
</evidence>
<dbReference type="EMBL" id="CAFBPW010000290">
    <property type="protein sequence ID" value="CAB5040574.1"/>
    <property type="molecule type" value="Genomic_DNA"/>
</dbReference>
<reference evidence="2" key="1">
    <citation type="submission" date="2020-05" db="EMBL/GenBank/DDBJ databases">
        <authorList>
            <person name="Chiriac C."/>
            <person name="Salcher M."/>
            <person name="Ghai R."/>
            <person name="Kavagutti S V."/>
        </authorList>
    </citation>
    <scope>NUCLEOTIDE SEQUENCE</scope>
</reference>
<sequence length="66" mass="6652">MRSNEITMDSGVGTAAPESPVPAPRAVTATRFLPANSKIAETSSVDSGHTTTAGATASTVRHSSLP</sequence>
<evidence type="ECO:0000313" key="4">
    <source>
        <dbReference type="EMBL" id="CAB5040574.1"/>
    </source>
</evidence>
<accession>A0A6J6R3L2</accession>
<organism evidence="2">
    <name type="scientific">freshwater metagenome</name>
    <dbReference type="NCBI Taxonomy" id="449393"/>
    <lineage>
        <taxon>unclassified sequences</taxon>
        <taxon>metagenomes</taxon>
        <taxon>ecological metagenomes</taxon>
    </lineage>
</organism>
<dbReference type="EMBL" id="CAFBQW010000212">
    <property type="protein sequence ID" value="CAB5068655.1"/>
    <property type="molecule type" value="Genomic_DNA"/>
</dbReference>
<protein>
    <submittedName>
        <fullName evidence="2">Unannotated protein</fullName>
    </submittedName>
</protein>
<proteinExistence type="predicted"/>
<dbReference type="AlphaFoldDB" id="A0A6J6R3L2"/>
<dbReference type="EMBL" id="CAFBOG010000311">
    <property type="protein sequence ID" value="CAB5000988.1"/>
    <property type="molecule type" value="Genomic_DNA"/>
</dbReference>
<feature type="region of interest" description="Disordered" evidence="1">
    <location>
        <begin position="40"/>
        <end position="66"/>
    </location>
</feature>
<evidence type="ECO:0000313" key="5">
    <source>
        <dbReference type="EMBL" id="CAB5068655.1"/>
    </source>
</evidence>
<feature type="compositionally biased region" description="Low complexity" evidence="1">
    <location>
        <begin position="47"/>
        <end position="59"/>
    </location>
</feature>
<gene>
    <name evidence="2" type="ORF">UFOPK2582_01695</name>
    <name evidence="3" type="ORF">UFOPK3914_02142</name>
    <name evidence="4" type="ORF">UFOPK4173_01843</name>
    <name evidence="5" type="ORF">UFOPK4354_01581</name>
</gene>
<evidence type="ECO:0000313" key="2">
    <source>
        <dbReference type="EMBL" id="CAB4716543.1"/>
    </source>
</evidence>
<evidence type="ECO:0000313" key="3">
    <source>
        <dbReference type="EMBL" id="CAB5000988.1"/>
    </source>
</evidence>